<organism evidence="3 4">
    <name type="scientific">Desulfuromonas soudanensis</name>
    <dbReference type="NCBI Taxonomy" id="1603606"/>
    <lineage>
        <taxon>Bacteria</taxon>
        <taxon>Pseudomonadati</taxon>
        <taxon>Thermodesulfobacteriota</taxon>
        <taxon>Desulfuromonadia</taxon>
        <taxon>Desulfuromonadales</taxon>
        <taxon>Desulfuromonadaceae</taxon>
        <taxon>Desulfuromonas</taxon>
    </lineage>
</organism>
<dbReference type="KEGG" id="des:DSOUD_3520"/>
<dbReference type="CDD" id="cd05266">
    <property type="entry name" value="SDR_a4"/>
    <property type="match status" value="1"/>
</dbReference>
<dbReference type="PATRIC" id="fig|1603606.3.peg.3794"/>
<dbReference type="InterPro" id="IPR036291">
    <property type="entry name" value="NAD(P)-bd_dom_sf"/>
</dbReference>
<evidence type="ECO:0000259" key="2">
    <source>
        <dbReference type="Pfam" id="PF02254"/>
    </source>
</evidence>
<dbReference type="InterPro" id="IPR001509">
    <property type="entry name" value="Epimerase_deHydtase"/>
</dbReference>
<reference evidence="3 4" key="1">
    <citation type="submission" date="2015-07" db="EMBL/GenBank/DDBJ databases">
        <title>Isolation and Genomic Characterization of a Novel Halophilic Metal-Reducing Deltaproteobacterium from the Deep Subsurface.</title>
        <authorList>
            <person name="Badalamenti J.P."/>
            <person name="Summers Z.M."/>
            <person name="Gralnick J.A."/>
            <person name="Bond D.R."/>
        </authorList>
    </citation>
    <scope>NUCLEOTIDE SEQUENCE [LARGE SCALE GENOMIC DNA]</scope>
    <source>
        <strain evidence="3 4">WTL</strain>
    </source>
</reference>
<dbReference type="EMBL" id="CP010802">
    <property type="protein sequence ID" value="ALC18234.1"/>
    <property type="molecule type" value="Genomic_DNA"/>
</dbReference>
<evidence type="ECO:0000259" key="1">
    <source>
        <dbReference type="Pfam" id="PF01370"/>
    </source>
</evidence>
<dbReference type="SUPFAM" id="SSF51735">
    <property type="entry name" value="NAD(P)-binding Rossmann-fold domains"/>
    <property type="match status" value="1"/>
</dbReference>
<dbReference type="GO" id="GO:0005737">
    <property type="term" value="C:cytoplasm"/>
    <property type="evidence" value="ECO:0007669"/>
    <property type="project" value="TreeGrafter"/>
</dbReference>
<name>A0A0M4D4F3_9BACT</name>
<sequence>MEQVLIIGCGDIGRRVAALALEQGSRVAALTRSPEHAERLRSLGIHPVIGDLDGGLPVPSLPTRGATVFYLAPPPGGGDSDPRVRVFGASVEPGEEPARLIYLSTTGVYGDCGGARIDEESPVNPETARGRRRLDAEKLLSAWGEGRNIGVTILRVAGIYGPGRLPLDKLRSGQPVLRESEAPCSNRIHADDLARVCLAAAERGRAGAIYNVCDGEEGTMTDYFNAVAAAYGLPAPPQVSRQEAREVMNPLLFSYNSESRRIDNRRMREELGVELLYPTLAAGLSAIRAQE</sequence>
<dbReference type="Pfam" id="PF02254">
    <property type="entry name" value="TrkA_N"/>
    <property type="match status" value="1"/>
</dbReference>
<dbReference type="RefSeq" id="WP_053552166.1">
    <property type="nucleotide sequence ID" value="NZ_CP010802.1"/>
</dbReference>
<dbReference type="Pfam" id="PF01370">
    <property type="entry name" value="Epimerase"/>
    <property type="match status" value="1"/>
</dbReference>
<evidence type="ECO:0000313" key="4">
    <source>
        <dbReference type="Proteomes" id="UP000057158"/>
    </source>
</evidence>
<dbReference type="InterPro" id="IPR051783">
    <property type="entry name" value="NAD(P)-dependent_oxidoreduct"/>
</dbReference>
<dbReference type="GO" id="GO:0006813">
    <property type="term" value="P:potassium ion transport"/>
    <property type="evidence" value="ECO:0007669"/>
    <property type="project" value="InterPro"/>
</dbReference>
<dbReference type="InterPro" id="IPR003148">
    <property type="entry name" value="RCK_N"/>
</dbReference>
<dbReference type="OrthoDB" id="9808276at2"/>
<dbReference type="PANTHER" id="PTHR48079">
    <property type="entry name" value="PROTEIN YEEZ"/>
    <property type="match status" value="1"/>
</dbReference>
<dbReference type="AlphaFoldDB" id="A0A0M4D4F3"/>
<dbReference type="Gene3D" id="3.40.50.720">
    <property type="entry name" value="NAD(P)-binding Rossmann-like Domain"/>
    <property type="match status" value="1"/>
</dbReference>
<feature type="domain" description="RCK N-terminal" evidence="2">
    <location>
        <begin position="4"/>
        <end position="51"/>
    </location>
</feature>
<dbReference type="Proteomes" id="UP000057158">
    <property type="component" value="Chromosome"/>
</dbReference>
<dbReference type="STRING" id="1603606.DSOUD_3520"/>
<feature type="domain" description="NAD-dependent epimerase/dehydratase" evidence="1">
    <location>
        <begin position="97"/>
        <end position="213"/>
    </location>
</feature>
<proteinExistence type="predicted"/>
<dbReference type="GO" id="GO:0004029">
    <property type="term" value="F:aldehyde dehydrogenase (NAD+) activity"/>
    <property type="evidence" value="ECO:0007669"/>
    <property type="project" value="TreeGrafter"/>
</dbReference>
<dbReference type="PANTHER" id="PTHR48079:SF6">
    <property type="entry name" value="NAD(P)-BINDING DOMAIN-CONTAINING PROTEIN-RELATED"/>
    <property type="match status" value="1"/>
</dbReference>
<keyword evidence="4" id="KW-1185">Reference proteome</keyword>
<evidence type="ECO:0000313" key="3">
    <source>
        <dbReference type="EMBL" id="ALC18234.1"/>
    </source>
</evidence>
<protein>
    <submittedName>
        <fullName evidence="3">Nucleoside-diphosphate-sugar epimerase</fullName>
    </submittedName>
</protein>
<accession>A0A0M4D4F3</accession>
<gene>
    <name evidence="3" type="ORF">DSOUD_3520</name>
</gene>